<dbReference type="KEGG" id="nba:CUN60_07760"/>
<dbReference type="SUPFAM" id="SSF118215">
    <property type="entry name" value="Proton glutamate symport protein"/>
    <property type="match status" value="1"/>
</dbReference>
<evidence type="ECO:0000256" key="9">
    <source>
        <dbReference type="SAM" id="Phobius"/>
    </source>
</evidence>
<dbReference type="GO" id="GO:0015366">
    <property type="term" value="F:malate:proton symporter activity"/>
    <property type="evidence" value="ECO:0007669"/>
    <property type="project" value="TreeGrafter"/>
</dbReference>
<evidence type="ECO:0000256" key="2">
    <source>
        <dbReference type="ARBA" id="ARBA00022448"/>
    </source>
</evidence>
<feature type="transmembrane region" description="Helical" evidence="9">
    <location>
        <begin position="315"/>
        <end position="334"/>
    </location>
</feature>
<proteinExistence type="predicted"/>
<dbReference type="GO" id="GO:0070778">
    <property type="term" value="P:L-aspartate transmembrane transport"/>
    <property type="evidence" value="ECO:0007669"/>
    <property type="project" value="TreeGrafter"/>
</dbReference>
<dbReference type="FunFam" id="1.10.3860.10:FF:000001">
    <property type="entry name" value="C4-dicarboxylate transport protein"/>
    <property type="match status" value="1"/>
</dbReference>
<name>A0A2I7N6U3_9NEIS</name>
<dbReference type="PRINTS" id="PR00173">
    <property type="entry name" value="EDTRNSPORT"/>
</dbReference>
<keyword evidence="4 9" id="KW-0812">Transmembrane</keyword>
<evidence type="ECO:0000256" key="8">
    <source>
        <dbReference type="ARBA" id="ARBA00053346"/>
    </source>
</evidence>
<sequence>MANYTPKKRKWFLSLWFWVLIFMCGGIIFGVINPTVAKQSKPIIDGFIHVIKLMVGPIIFFTVISGIIGMGSLKQLGTIGIKAFIYFEVLSTASLIIGLAFGHIFHPGGGMNLSATSIDPTLVAKYTQHTEEGTSLIKIMLSAIPHNLIEPFLTGNTLQILFMAICSGFILFYTGTKYREIIIVKLHSIQAFLFKILSIVMWFSPIAAFAAMGFMLGQFGIDVVWHMLGLVATMIFTCLFFIVIILGLMAKISGFNIFKFLRFIKDEIILVFATSSSESALGPIMKKLSNSGVDESVVGIVIPAGYSFNLDGTNIYLALVIAFLCQAFNIQLSWQEHLTIILVLMATSKGAAGVSGSGFIVLAGTLAAMHGKIPVVTIAILLGIDKIMSELRSTTNLIGNSMAATVVARWEKKLDLKQFKDALEKS</sequence>
<comment type="function">
    <text evidence="8">Responsible for the transport of dicarboxylates such as succinate, fumarate, and malate from the periplasm across the membrane.</text>
</comment>
<dbReference type="RefSeq" id="WP_102951493.1">
    <property type="nucleotide sequence ID" value="NZ_CP024847.1"/>
</dbReference>
<dbReference type="GO" id="GO:0015141">
    <property type="term" value="F:succinate transmembrane transporter activity"/>
    <property type="evidence" value="ECO:0007669"/>
    <property type="project" value="TreeGrafter"/>
</dbReference>
<dbReference type="Proteomes" id="UP000236655">
    <property type="component" value="Chromosome"/>
</dbReference>
<evidence type="ECO:0000256" key="4">
    <source>
        <dbReference type="ARBA" id="ARBA00022692"/>
    </source>
</evidence>
<gene>
    <name evidence="10" type="ORF">CUN60_07760</name>
</gene>
<evidence type="ECO:0000256" key="7">
    <source>
        <dbReference type="ARBA" id="ARBA00023136"/>
    </source>
</evidence>
<feature type="transmembrane region" description="Helical" evidence="9">
    <location>
        <begin position="47"/>
        <end position="71"/>
    </location>
</feature>
<dbReference type="InterPro" id="IPR036458">
    <property type="entry name" value="Na:dicarbo_symporter_sf"/>
</dbReference>
<accession>A0A2I7N6U3</accession>
<feature type="transmembrane region" description="Helical" evidence="9">
    <location>
        <begin position="83"/>
        <end position="105"/>
    </location>
</feature>
<dbReference type="OrthoDB" id="9766690at2"/>
<dbReference type="AlphaFoldDB" id="A0A2I7N6U3"/>
<dbReference type="GO" id="GO:0015138">
    <property type="term" value="F:fumarate transmembrane transporter activity"/>
    <property type="evidence" value="ECO:0007669"/>
    <property type="project" value="TreeGrafter"/>
</dbReference>
<keyword evidence="2" id="KW-0813">Transport</keyword>
<evidence type="ECO:0000256" key="1">
    <source>
        <dbReference type="ARBA" id="ARBA00004651"/>
    </source>
</evidence>
<evidence type="ECO:0000256" key="5">
    <source>
        <dbReference type="ARBA" id="ARBA00022847"/>
    </source>
</evidence>
<organism evidence="10 11">
    <name type="scientific">Aquella oligotrophica</name>
    <dbReference type="NCBI Taxonomy" id="2067065"/>
    <lineage>
        <taxon>Bacteria</taxon>
        <taxon>Pseudomonadati</taxon>
        <taxon>Pseudomonadota</taxon>
        <taxon>Betaproteobacteria</taxon>
        <taxon>Neisseriales</taxon>
        <taxon>Neisseriaceae</taxon>
        <taxon>Aquella</taxon>
    </lineage>
</organism>
<dbReference type="GO" id="GO:0005886">
    <property type="term" value="C:plasma membrane"/>
    <property type="evidence" value="ECO:0007669"/>
    <property type="project" value="UniProtKB-SubCell"/>
</dbReference>
<keyword evidence="11" id="KW-1185">Reference proteome</keyword>
<reference evidence="11" key="1">
    <citation type="submission" date="2017-11" db="EMBL/GenBank/DDBJ databases">
        <authorList>
            <person name="Chan K.G."/>
            <person name="Lee L.S."/>
        </authorList>
    </citation>
    <scope>NUCLEOTIDE SEQUENCE [LARGE SCALE GENOMIC DNA]</scope>
    <source>
        <strain evidence="11">DSM 100970</strain>
    </source>
</reference>
<feature type="transmembrane region" description="Helical" evidence="9">
    <location>
        <begin position="157"/>
        <end position="175"/>
    </location>
</feature>
<dbReference type="EMBL" id="CP024847">
    <property type="protein sequence ID" value="AUR52197.1"/>
    <property type="molecule type" value="Genomic_DNA"/>
</dbReference>
<dbReference type="PANTHER" id="PTHR42865">
    <property type="entry name" value="PROTON/GLUTAMATE-ASPARTATE SYMPORTER"/>
    <property type="match status" value="1"/>
</dbReference>
<keyword evidence="3" id="KW-1003">Cell membrane</keyword>
<keyword evidence="5" id="KW-0769">Symport</keyword>
<dbReference type="Gene3D" id="1.10.3860.10">
    <property type="entry name" value="Sodium:dicarboxylate symporter"/>
    <property type="match status" value="1"/>
</dbReference>
<dbReference type="PANTHER" id="PTHR42865:SF1">
    <property type="entry name" value="AEROBIC C4-DICARBOXYLATE TRANSPORT PROTEIN"/>
    <property type="match status" value="1"/>
</dbReference>
<evidence type="ECO:0000256" key="3">
    <source>
        <dbReference type="ARBA" id="ARBA00022475"/>
    </source>
</evidence>
<feature type="transmembrane region" description="Helical" evidence="9">
    <location>
        <begin position="196"/>
        <end position="217"/>
    </location>
</feature>
<evidence type="ECO:0000313" key="11">
    <source>
        <dbReference type="Proteomes" id="UP000236655"/>
    </source>
</evidence>
<feature type="transmembrane region" description="Helical" evidence="9">
    <location>
        <begin position="12"/>
        <end position="32"/>
    </location>
</feature>
<protein>
    <submittedName>
        <fullName evidence="10">C4-dicarboxylate ABC transporter</fullName>
    </submittedName>
</protein>
<keyword evidence="6 9" id="KW-1133">Transmembrane helix</keyword>
<dbReference type="InterPro" id="IPR001991">
    <property type="entry name" value="Na-dicarboxylate_symporter"/>
</dbReference>
<evidence type="ECO:0000313" key="10">
    <source>
        <dbReference type="EMBL" id="AUR52197.1"/>
    </source>
</evidence>
<feature type="transmembrane region" description="Helical" evidence="9">
    <location>
        <begin position="223"/>
        <end position="249"/>
    </location>
</feature>
<evidence type="ECO:0000256" key="6">
    <source>
        <dbReference type="ARBA" id="ARBA00022989"/>
    </source>
</evidence>
<comment type="subcellular location">
    <subcellularLocation>
        <location evidence="1">Cell membrane</location>
        <topology evidence="1">Multi-pass membrane protein</topology>
    </subcellularLocation>
</comment>
<keyword evidence="7 9" id="KW-0472">Membrane</keyword>
<dbReference type="Pfam" id="PF00375">
    <property type="entry name" value="SDF"/>
    <property type="match status" value="1"/>
</dbReference>